<comment type="caution">
    <text evidence="3">The sequence shown here is derived from an EMBL/GenBank/DDBJ whole genome shotgun (WGS) entry which is preliminary data.</text>
</comment>
<dbReference type="RefSeq" id="WP_266440301.1">
    <property type="nucleotide sequence ID" value="NZ_BAAAZX010000006.1"/>
</dbReference>
<gene>
    <name evidence="3" type="ORF">GCM10022232_28620</name>
</gene>
<dbReference type="GO" id="GO:0016787">
    <property type="term" value="F:hydrolase activity"/>
    <property type="evidence" value="ECO:0007669"/>
    <property type="project" value="UniProtKB-KW"/>
</dbReference>
<keyword evidence="1 3" id="KW-0378">Hydrolase</keyword>
<feature type="domain" description="AB hydrolase-1" evidence="2">
    <location>
        <begin position="27"/>
        <end position="257"/>
    </location>
</feature>
<evidence type="ECO:0000256" key="1">
    <source>
        <dbReference type="ARBA" id="ARBA00022801"/>
    </source>
</evidence>
<dbReference type="SUPFAM" id="SSF53474">
    <property type="entry name" value="alpha/beta-Hydrolases"/>
    <property type="match status" value="1"/>
</dbReference>
<name>A0ABP7R411_9ACTN</name>
<accession>A0ABP7R411</accession>
<dbReference type="PANTHER" id="PTHR43798:SF31">
    <property type="entry name" value="AB HYDROLASE SUPERFAMILY PROTEIN YCLE"/>
    <property type="match status" value="1"/>
</dbReference>
<dbReference type="InterPro" id="IPR029058">
    <property type="entry name" value="AB_hydrolase_fold"/>
</dbReference>
<evidence type="ECO:0000313" key="3">
    <source>
        <dbReference type="EMBL" id="GAA3992055.1"/>
    </source>
</evidence>
<dbReference type="Pfam" id="PF12697">
    <property type="entry name" value="Abhydrolase_6"/>
    <property type="match status" value="1"/>
</dbReference>
<protein>
    <submittedName>
        <fullName evidence="3">Alpha/beta fold hydrolase</fullName>
    </submittedName>
</protein>
<keyword evidence="4" id="KW-1185">Reference proteome</keyword>
<dbReference type="PANTHER" id="PTHR43798">
    <property type="entry name" value="MONOACYLGLYCEROL LIPASE"/>
    <property type="match status" value="1"/>
</dbReference>
<dbReference type="PRINTS" id="PR00111">
    <property type="entry name" value="ABHYDROLASE"/>
</dbReference>
<dbReference type="InterPro" id="IPR050266">
    <property type="entry name" value="AB_hydrolase_sf"/>
</dbReference>
<evidence type="ECO:0000313" key="4">
    <source>
        <dbReference type="Proteomes" id="UP001500456"/>
    </source>
</evidence>
<sequence length="268" mass="29156">MAWAAVNGIRMHYDSEGTGPPVLMVMGSGSRGRVWDLHQVPALTAAGYRVITFDNRGVPPTDECAEGFTVDDMVADTAALVEHLGIGPCLFVGTSMGAQIVQELALQRPELVRRAVLMATRGRSDRLRRALAEAEIALHDSGLRLPPRYTAVVRALQNLSPRTLADSGQIDDWLDLFEMSAPTGRGDRVHMRFSAMDDRLAAYAGISRPCHVISFADDLITPAHLGREVADAIPGATYDLVPGCGHYGYLEDPDATNKIIIEFFRQEG</sequence>
<organism evidence="3 4">
    <name type="scientific">Streptomyces plumbiresistens</name>
    <dbReference type="NCBI Taxonomy" id="511811"/>
    <lineage>
        <taxon>Bacteria</taxon>
        <taxon>Bacillati</taxon>
        <taxon>Actinomycetota</taxon>
        <taxon>Actinomycetes</taxon>
        <taxon>Kitasatosporales</taxon>
        <taxon>Streptomycetaceae</taxon>
        <taxon>Streptomyces</taxon>
    </lineage>
</organism>
<dbReference type="Gene3D" id="3.40.50.1820">
    <property type="entry name" value="alpha/beta hydrolase"/>
    <property type="match status" value="1"/>
</dbReference>
<dbReference type="InterPro" id="IPR000073">
    <property type="entry name" value="AB_hydrolase_1"/>
</dbReference>
<reference evidence="4" key="1">
    <citation type="journal article" date="2019" name="Int. J. Syst. Evol. Microbiol.">
        <title>The Global Catalogue of Microorganisms (GCM) 10K type strain sequencing project: providing services to taxonomists for standard genome sequencing and annotation.</title>
        <authorList>
            <consortium name="The Broad Institute Genomics Platform"/>
            <consortium name="The Broad Institute Genome Sequencing Center for Infectious Disease"/>
            <person name="Wu L."/>
            <person name="Ma J."/>
        </authorList>
    </citation>
    <scope>NUCLEOTIDE SEQUENCE [LARGE SCALE GENOMIC DNA]</scope>
    <source>
        <strain evidence="4">JCM 16924</strain>
    </source>
</reference>
<proteinExistence type="predicted"/>
<dbReference type="EMBL" id="BAAAZX010000006">
    <property type="protein sequence ID" value="GAA3992055.1"/>
    <property type="molecule type" value="Genomic_DNA"/>
</dbReference>
<evidence type="ECO:0000259" key="2">
    <source>
        <dbReference type="Pfam" id="PF12697"/>
    </source>
</evidence>
<dbReference type="Proteomes" id="UP001500456">
    <property type="component" value="Unassembled WGS sequence"/>
</dbReference>